<dbReference type="InterPro" id="IPR029602">
    <property type="entry name" value="IFT74"/>
</dbReference>
<protein>
    <submittedName>
        <fullName evidence="2">Uncharacterized protein</fullName>
    </submittedName>
</protein>
<evidence type="ECO:0000313" key="3">
    <source>
        <dbReference type="EMBL" id="TNV72343.1"/>
    </source>
</evidence>
<sequence>MERFEEEKTTYEREIAETQGTIAALLEHMQKTMVRQNNLPTAAQFKDTKAELAFKQGQVENAETTYARLKVELEQRQNDLEKIKTLEGRIEKEMQQVTEKITQMEDEMSNKFTKTDDLKVDFDREKVRLAAIRTFLQQYKPGLAKQMTYHAMKHDTKKNQILQSDIYNRLNDIEKKLIQNESQIYAIQQYIEAKGAESNYQGAFQDCMGLCHEINLDLIKKSLTVQ</sequence>
<organism evidence="2 4">
    <name type="scientific">Halteria grandinella</name>
    <dbReference type="NCBI Taxonomy" id="5974"/>
    <lineage>
        <taxon>Eukaryota</taxon>
        <taxon>Sar</taxon>
        <taxon>Alveolata</taxon>
        <taxon>Ciliophora</taxon>
        <taxon>Intramacronucleata</taxon>
        <taxon>Spirotrichea</taxon>
        <taxon>Stichotrichia</taxon>
        <taxon>Sporadotrichida</taxon>
        <taxon>Halteriidae</taxon>
        <taxon>Halteria</taxon>
    </lineage>
</organism>
<dbReference type="GO" id="GO:0035735">
    <property type="term" value="P:intraciliary transport involved in cilium assembly"/>
    <property type="evidence" value="ECO:0007669"/>
    <property type="project" value="TreeGrafter"/>
</dbReference>
<dbReference type="EMBL" id="RRYP01023009">
    <property type="protein sequence ID" value="TNV72313.1"/>
    <property type="molecule type" value="Genomic_DNA"/>
</dbReference>
<keyword evidence="1" id="KW-0175">Coiled coil</keyword>
<gene>
    <name evidence="3" type="ORF">FGO68_gene11521</name>
    <name evidence="2" type="ORF">FGO68_gene8972</name>
</gene>
<dbReference type="PANTHER" id="PTHR31432:SF0">
    <property type="entry name" value="INTRAFLAGELLAR TRANSPORT PROTEIN 74 HOMOLOG"/>
    <property type="match status" value="1"/>
</dbReference>
<keyword evidence="4" id="KW-1185">Reference proteome</keyword>
<dbReference type="AlphaFoldDB" id="A0A8J8NCI6"/>
<dbReference type="Proteomes" id="UP000785679">
    <property type="component" value="Unassembled WGS sequence"/>
</dbReference>
<dbReference type="EMBL" id="RRYP01022771">
    <property type="protein sequence ID" value="TNV72343.1"/>
    <property type="molecule type" value="Genomic_DNA"/>
</dbReference>
<dbReference type="OrthoDB" id="444379at2759"/>
<feature type="coiled-coil region" evidence="1">
    <location>
        <begin position="52"/>
        <end position="107"/>
    </location>
</feature>
<dbReference type="GO" id="GO:0005929">
    <property type="term" value="C:cilium"/>
    <property type="evidence" value="ECO:0007669"/>
    <property type="project" value="TreeGrafter"/>
</dbReference>
<comment type="caution">
    <text evidence="2">The sequence shown here is derived from an EMBL/GenBank/DDBJ whole genome shotgun (WGS) entry which is preliminary data.</text>
</comment>
<evidence type="ECO:0000313" key="2">
    <source>
        <dbReference type="EMBL" id="TNV72313.1"/>
    </source>
</evidence>
<accession>A0A8J8NCI6</accession>
<dbReference type="PANTHER" id="PTHR31432">
    <property type="entry name" value="INTRAFLAGELLAR TRANSPORT PROTEIN 74 HOMOLOG"/>
    <property type="match status" value="1"/>
</dbReference>
<reference evidence="2" key="1">
    <citation type="submission" date="2019-06" db="EMBL/GenBank/DDBJ databases">
        <authorList>
            <person name="Zheng W."/>
        </authorList>
    </citation>
    <scope>NUCLEOTIDE SEQUENCE</scope>
    <source>
        <strain evidence="2">QDHG01</strain>
    </source>
</reference>
<dbReference type="GO" id="GO:0030992">
    <property type="term" value="C:intraciliary transport particle B"/>
    <property type="evidence" value="ECO:0007669"/>
    <property type="project" value="InterPro"/>
</dbReference>
<evidence type="ECO:0000256" key="1">
    <source>
        <dbReference type="SAM" id="Coils"/>
    </source>
</evidence>
<name>A0A8J8NCI6_HALGN</name>
<evidence type="ECO:0000313" key="4">
    <source>
        <dbReference type="Proteomes" id="UP000785679"/>
    </source>
</evidence>
<dbReference type="GO" id="GO:0048487">
    <property type="term" value="F:beta-tubulin binding"/>
    <property type="evidence" value="ECO:0007669"/>
    <property type="project" value="InterPro"/>
</dbReference>
<proteinExistence type="predicted"/>